<dbReference type="AlphaFoldDB" id="A0A941JVF4"/>
<keyword evidence="1" id="KW-1133">Transmembrane helix</keyword>
<protein>
    <submittedName>
        <fullName evidence="2">CGLD27 family protein</fullName>
    </submittedName>
</protein>
<dbReference type="PANTHER" id="PTHR34214">
    <property type="match status" value="1"/>
</dbReference>
<dbReference type="Proteomes" id="UP000767446">
    <property type="component" value="Unassembled WGS sequence"/>
</dbReference>
<evidence type="ECO:0000256" key="1">
    <source>
        <dbReference type="SAM" id="Phobius"/>
    </source>
</evidence>
<sequence>MTKYAGKFCPVPQEQQPINEYEQLKESWFFRLPTLEQYWQKLGWVLAWGWIIFGVIASGSFNPEKKPVMFALSATLGAGFFVCLVQLRLYLGWYYIGTRLREEKVFYEESGWYDGQIWEKPPAVITRDRLIASYQVDPILARIRQSSLFLGICILTGSLIWLWLK</sequence>
<keyword evidence="1" id="KW-0472">Membrane</keyword>
<feature type="transmembrane region" description="Helical" evidence="1">
    <location>
        <begin position="147"/>
        <end position="164"/>
    </location>
</feature>
<reference evidence="2" key="1">
    <citation type="submission" date="2021-02" db="EMBL/GenBank/DDBJ databases">
        <title>Metagenome analyses of Stigonema ocellatum DSM 106950, Chlorogloea purpurea SAG 13.99 and Gomphosphaeria aponina DSM 107014.</title>
        <authorList>
            <person name="Marter P."/>
            <person name="Huang S."/>
        </authorList>
    </citation>
    <scope>NUCLEOTIDE SEQUENCE</scope>
    <source>
        <strain evidence="2">JP213</strain>
    </source>
</reference>
<accession>A0A941JVF4</accession>
<comment type="caution">
    <text evidence="2">The sequence shown here is derived from an EMBL/GenBank/DDBJ whole genome shotgun (WGS) entry which is preliminary data.</text>
</comment>
<dbReference type="InterPro" id="IPR009631">
    <property type="entry name" value="CGLD27-like"/>
</dbReference>
<keyword evidence="1" id="KW-0812">Transmembrane</keyword>
<dbReference type="EMBL" id="JADQBC010000092">
    <property type="protein sequence ID" value="MBR8828865.1"/>
    <property type="molecule type" value="Genomic_DNA"/>
</dbReference>
<organism evidence="2 3">
    <name type="scientific">Gomphosphaeria aponina SAG 52.96 = DSM 107014</name>
    <dbReference type="NCBI Taxonomy" id="1521640"/>
    <lineage>
        <taxon>Bacteria</taxon>
        <taxon>Bacillati</taxon>
        <taxon>Cyanobacteriota</taxon>
        <taxon>Cyanophyceae</taxon>
        <taxon>Oscillatoriophycideae</taxon>
        <taxon>Chroococcales</taxon>
        <taxon>Gomphosphaeriaceae</taxon>
        <taxon>Gomphosphaeria</taxon>
    </lineage>
</organism>
<name>A0A941JVF4_9CHRO</name>
<dbReference type="PANTHER" id="PTHR34214:SF3">
    <property type="entry name" value="PROTEIN CONSERVED IN THE GREEN LINEAGE AND DIATOMS 27, CHLOROPLASTIC"/>
    <property type="match status" value="1"/>
</dbReference>
<feature type="transmembrane region" description="Helical" evidence="1">
    <location>
        <begin position="67"/>
        <end position="91"/>
    </location>
</feature>
<evidence type="ECO:0000313" key="3">
    <source>
        <dbReference type="Proteomes" id="UP000767446"/>
    </source>
</evidence>
<dbReference type="Pfam" id="PF06799">
    <property type="entry name" value="CGLD27-like"/>
    <property type="match status" value="1"/>
</dbReference>
<gene>
    <name evidence="2" type="ORF">DSM107014_13355</name>
</gene>
<evidence type="ECO:0000313" key="2">
    <source>
        <dbReference type="EMBL" id="MBR8828865.1"/>
    </source>
</evidence>
<proteinExistence type="predicted"/>
<feature type="transmembrane region" description="Helical" evidence="1">
    <location>
        <begin position="42"/>
        <end position="61"/>
    </location>
</feature>